<dbReference type="EMBL" id="BHZD01000001">
    <property type="protein sequence ID" value="GCD41568.1"/>
    <property type="molecule type" value="Genomic_DNA"/>
</dbReference>
<reference evidence="1 2" key="1">
    <citation type="submission" date="2018-11" db="EMBL/GenBank/DDBJ databases">
        <title>Whole genome sequence of Streptomyces paromomycinus NBRC 15454(T).</title>
        <authorList>
            <person name="Komaki H."/>
            <person name="Tamura T."/>
        </authorList>
    </citation>
    <scope>NUCLEOTIDE SEQUENCE [LARGE SCALE GENOMIC DNA]</scope>
    <source>
        <strain evidence="1 2">NBRC 15454</strain>
    </source>
</reference>
<keyword evidence="2" id="KW-1185">Reference proteome</keyword>
<protein>
    <submittedName>
        <fullName evidence="1">Uncharacterized protein</fullName>
    </submittedName>
</protein>
<proteinExistence type="predicted"/>
<name>A0A401VWY0_STREY</name>
<evidence type="ECO:0000313" key="1">
    <source>
        <dbReference type="EMBL" id="GCD41568.1"/>
    </source>
</evidence>
<organism evidence="1 2">
    <name type="scientific">Streptomyces paromomycinus</name>
    <name type="common">Streptomyces rimosus subsp. paromomycinus</name>
    <dbReference type="NCBI Taxonomy" id="92743"/>
    <lineage>
        <taxon>Bacteria</taxon>
        <taxon>Bacillati</taxon>
        <taxon>Actinomycetota</taxon>
        <taxon>Actinomycetes</taxon>
        <taxon>Kitasatosporales</taxon>
        <taxon>Streptomycetaceae</taxon>
        <taxon>Streptomyces</taxon>
    </lineage>
</organism>
<evidence type="ECO:0000313" key="2">
    <source>
        <dbReference type="Proteomes" id="UP000286746"/>
    </source>
</evidence>
<dbReference type="AlphaFoldDB" id="A0A401VWY0"/>
<accession>A0A401VWY0</accession>
<gene>
    <name evidence="1" type="ORF">GKJPGBOP_01224</name>
</gene>
<comment type="caution">
    <text evidence="1">The sequence shown here is derived from an EMBL/GenBank/DDBJ whole genome shotgun (WGS) entry which is preliminary data.</text>
</comment>
<dbReference type="Proteomes" id="UP000286746">
    <property type="component" value="Unassembled WGS sequence"/>
</dbReference>
<sequence length="202" mass="21809">MSVVGVTVRDMTARNLLLDRIERTPDVRELLRSSFAFDVGRRNGHGLRLASGASLEPIAGEFAGGTYFLCPEEDGRRPVVYASSEGEGGLMADDLADALEIIVGLDWRDCLGFSGGGDAAVMQVSAQHLERHLARDNPEIAEERARVAEALSLRVVPVADLVVRLHAAAARTVPEYVVTTEDGEEYGPLFGAYSEPRLGGWD</sequence>